<organism evidence="2 3">
    <name type="scientific">Pisum sativum</name>
    <name type="common">Garden pea</name>
    <name type="synonym">Lathyrus oleraceus</name>
    <dbReference type="NCBI Taxonomy" id="3888"/>
    <lineage>
        <taxon>Eukaryota</taxon>
        <taxon>Viridiplantae</taxon>
        <taxon>Streptophyta</taxon>
        <taxon>Embryophyta</taxon>
        <taxon>Tracheophyta</taxon>
        <taxon>Spermatophyta</taxon>
        <taxon>Magnoliopsida</taxon>
        <taxon>eudicotyledons</taxon>
        <taxon>Gunneridae</taxon>
        <taxon>Pentapetalae</taxon>
        <taxon>rosids</taxon>
        <taxon>fabids</taxon>
        <taxon>Fabales</taxon>
        <taxon>Fabaceae</taxon>
        <taxon>Papilionoideae</taxon>
        <taxon>50 kb inversion clade</taxon>
        <taxon>NPAAA clade</taxon>
        <taxon>Hologalegina</taxon>
        <taxon>IRL clade</taxon>
        <taxon>Fabeae</taxon>
        <taxon>Lathyrus</taxon>
    </lineage>
</organism>
<proteinExistence type="predicted"/>
<dbReference type="Gramene" id="Psat06G0390200-T1">
    <property type="protein sequence ID" value="KAI5398288.1"/>
    <property type="gene ID" value="KIW84_063902"/>
</dbReference>
<dbReference type="Proteomes" id="UP001058974">
    <property type="component" value="Chromosome 6"/>
</dbReference>
<gene>
    <name evidence="2" type="ORF">KIW84_063902</name>
</gene>
<evidence type="ECO:0000313" key="3">
    <source>
        <dbReference type="Proteomes" id="UP001058974"/>
    </source>
</evidence>
<name>A0A9D5A8D6_PEA</name>
<evidence type="ECO:0000313" key="2">
    <source>
        <dbReference type="EMBL" id="KAI5398288.1"/>
    </source>
</evidence>
<sequence length="190" mass="22383">MGQKKGSTQGTPTKNYGTPRKNNQFKEKVQATRSIFNALDEELIAFIANNEDEEVMESEKSKVKVLTRLDFSDHHPMLISLHDNANRTYPKYFKFESVWVLEETYYEVITSCWNSNSKLINNLKNIKSQVNNWNMHCEKCLEGKNKIIVRLKGIQRAIQKGRNPDRLVKLEKKLQQDLAKILHQEEYMWY</sequence>
<feature type="compositionally biased region" description="Polar residues" evidence="1">
    <location>
        <begin position="1"/>
        <end position="22"/>
    </location>
</feature>
<reference evidence="2 3" key="1">
    <citation type="journal article" date="2022" name="Nat. Genet.">
        <title>Improved pea reference genome and pan-genome highlight genomic features and evolutionary characteristics.</title>
        <authorList>
            <person name="Yang T."/>
            <person name="Liu R."/>
            <person name="Luo Y."/>
            <person name="Hu S."/>
            <person name="Wang D."/>
            <person name="Wang C."/>
            <person name="Pandey M.K."/>
            <person name="Ge S."/>
            <person name="Xu Q."/>
            <person name="Li N."/>
            <person name="Li G."/>
            <person name="Huang Y."/>
            <person name="Saxena R.K."/>
            <person name="Ji Y."/>
            <person name="Li M."/>
            <person name="Yan X."/>
            <person name="He Y."/>
            <person name="Liu Y."/>
            <person name="Wang X."/>
            <person name="Xiang C."/>
            <person name="Varshney R.K."/>
            <person name="Ding H."/>
            <person name="Gao S."/>
            <person name="Zong X."/>
        </authorList>
    </citation>
    <scope>NUCLEOTIDE SEQUENCE [LARGE SCALE GENOMIC DNA]</scope>
    <source>
        <strain evidence="2 3">cv. Zhongwan 6</strain>
    </source>
</reference>
<feature type="region of interest" description="Disordered" evidence="1">
    <location>
        <begin position="1"/>
        <end position="24"/>
    </location>
</feature>
<accession>A0A9D5A8D6</accession>
<dbReference type="AlphaFoldDB" id="A0A9D5A8D6"/>
<evidence type="ECO:0000256" key="1">
    <source>
        <dbReference type="SAM" id="MobiDB-lite"/>
    </source>
</evidence>
<dbReference type="EMBL" id="JAMSHJ010000006">
    <property type="protein sequence ID" value="KAI5398288.1"/>
    <property type="molecule type" value="Genomic_DNA"/>
</dbReference>
<keyword evidence="3" id="KW-1185">Reference proteome</keyword>
<protein>
    <submittedName>
        <fullName evidence="2">Uncharacterized protein</fullName>
    </submittedName>
</protein>
<comment type="caution">
    <text evidence="2">The sequence shown here is derived from an EMBL/GenBank/DDBJ whole genome shotgun (WGS) entry which is preliminary data.</text>
</comment>